<evidence type="ECO:0000256" key="2">
    <source>
        <dbReference type="ARBA" id="ARBA00008333"/>
    </source>
</evidence>
<keyword evidence="7 9" id="KW-0408">Iron</keyword>
<feature type="transmembrane region" description="Helical" evidence="10">
    <location>
        <begin position="567"/>
        <end position="588"/>
    </location>
</feature>
<evidence type="ECO:0000256" key="6">
    <source>
        <dbReference type="ARBA" id="ARBA00022989"/>
    </source>
</evidence>
<keyword evidence="6 10" id="KW-1133">Transmembrane helix</keyword>
<feature type="transmembrane region" description="Helical" evidence="10">
    <location>
        <begin position="390"/>
        <end position="415"/>
    </location>
</feature>
<feature type="transmembrane region" description="Helical" evidence="10">
    <location>
        <begin position="533"/>
        <end position="555"/>
    </location>
</feature>
<feature type="transmembrane region" description="Helical" evidence="10">
    <location>
        <begin position="458"/>
        <end position="478"/>
    </location>
</feature>
<dbReference type="InterPro" id="IPR009056">
    <property type="entry name" value="Cyt_c-like_dom"/>
</dbReference>
<keyword evidence="3 9" id="KW-0349">Heme</keyword>
<evidence type="ECO:0000256" key="9">
    <source>
        <dbReference type="PROSITE-ProRule" id="PRU00433"/>
    </source>
</evidence>
<dbReference type="RefSeq" id="WP_330126005.1">
    <property type="nucleotide sequence ID" value="NZ_JAZDQQ010000006.1"/>
</dbReference>
<evidence type="ECO:0000256" key="1">
    <source>
        <dbReference type="ARBA" id="ARBA00004141"/>
    </source>
</evidence>
<evidence type="ECO:0000313" key="13">
    <source>
        <dbReference type="Proteomes" id="UP001329505"/>
    </source>
</evidence>
<dbReference type="Proteomes" id="UP001329505">
    <property type="component" value="Unassembled WGS sequence"/>
</dbReference>
<name>A0ABU7GN94_9PSED</name>
<dbReference type="InterPro" id="IPR036909">
    <property type="entry name" value="Cyt_c-like_dom_sf"/>
</dbReference>
<comment type="caution">
    <text evidence="12">The sequence shown here is derived from an EMBL/GenBank/DDBJ whole genome shotgun (WGS) entry which is preliminary data.</text>
</comment>
<feature type="transmembrane region" description="Helical" evidence="10">
    <location>
        <begin position="616"/>
        <end position="634"/>
    </location>
</feature>
<dbReference type="PANTHER" id="PTHR31632:SF2">
    <property type="entry name" value="PLASMA MEMBRANE IRON PERMEASE"/>
    <property type="match status" value="1"/>
</dbReference>
<dbReference type="EMBL" id="JAZDQQ010000006">
    <property type="protein sequence ID" value="MEE1880455.1"/>
    <property type="molecule type" value="Genomic_DNA"/>
</dbReference>
<reference evidence="12 13" key="1">
    <citation type="submission" date="2024-01" db="EMBL/GenBank/DDBJ databases">
        <title>Unpublished Manusciprt.</title>
        <authorList>
            <person name="Duman M."/>
            <person name="Valdes E.G."/>
            <person name="Ajmi N."/>
            <person name="Altun S."/>
            <person name="Saticioglu I.B."/>
        </authorList>
    </citation>
    <scope>NUCLEOTIDE SEQUENCE [LARGE SCALE GENOMIC DNA]</scope>
    <source>
        <strain evidence="12 13">139P</strain>
    </source>
</reference>
<dbReference type="Pfam" id="PF03239">
    <property type="entry name" value="FTR1"/>
    <property type="match status" value="1"/>
</dbReference>
<comment type="similarity">
    <text evidence="2">Belongs to the oxidase-dependent Fe transporter (OFeT) (TC 9.A.10.1) family.</text>
</comment>
<gene>
    <name evidence="12" type="ORF">V0R55_09800</name>
</gene>
<evidence type="ECO:0000256" key="5">
    <source>
        <dbReference type="ARBA" id="ARBA00022723"/>
    </source>
</evidence>
<evidence type="ECO:0000256" key="8">
    <source>
        <dbReference type="ARBA" id="ARBA00023136"/>
    </source>
</evidence>
<dbReference type="SUPFAM" id="SSF46626">
    <property type="entry name" value="Cytochrome c"/>
    <property type="match status" value="1"/>
</dbReference>
<proteinExistence type="inferred from homology"/>
<organism evidence="12 13">
    <name type="scientific">Pseudomonas soli</name>
    <dbReference type="NCBI Taxonomy" id="1306993"/>
    <lineage>
        <taxon>Bacteria</taxon>
        <taxon>Pseudomonadati</taxon>
        <taxon>Pseudomonadota</taxon>
        <taxon>Gammaproteobacteria</taxon>
        <taxon>Pseudomonadales</taxon>
        <taxon>Pseudomonadaceae</taxon>
        <taxon>Pseudomonas</taxon>
    </lineage>
</organism>
<evidence type="ECO:0000256" key="4">
    <source>
        <dbReference type="ARBA" id="ARBA00022692"/>
    </source>
</evidence>
<dbReference type="InterPro" id="IPR004923">
    <property type="entry name" value="FTR1/Fip1/EfeU"/>
</dbReference>
<keyword evidence="13" id="KW-1185">Reference proteome</keyword>
<dbReference type="PANTHER" id="PTHR31632">
    <property type="entry name" value="IRON TRANSPORTER FTH1"/>
    <property type="match status" value="1"/>
</dbReference>
<dbReference type="PROSITE" id="PS51007">
    <property type="entry name" value="CYTC"/>
    <property type="match status" value="1"/>
</dbReference>
<keyword evidence="4 10" id="KW-0812">Transmembrane</keyword>
<keyword evidence="5 9" id="KW-0479">Metal-binding</keyword>
<feature type="domain" description="Cytochrome c" evidence="11">
    <location>
        <begin position="146"/>
        <end position="234"/>
    </location>
</feature>
<evidence type="ECO:0000256" key="3">
    <source>
        <dbReference type="ARBA" id="ARBA00022617"/>
    </source>
</evidence>
<accession>A0ABU7GN94</accession>
<comment type="subcellular location">
    <subcellularLocation>
        <location evidence="1">Membrane</location>
        <topology evidence="1">Multi-pass membrane protein</topology>
    </subcellularLocation>
</comment>
<evidence type="ECO:0000259" key="11">
    <source>
        <dbReference type="PROSITE" id="PS51007"/>
    </source>
</evidence>
<evidence type="ECO:0000256" key="7">
    <source>
        <dbReference type="ARBA" id="ARBA00023004"/>
    </source>
</evidence>
<evidence type="ECO:0000256" key="10">
    <source>
        <dbReference type="SAM" id="Phobius"/>
    </source>
</evidence>
<sequence>MFSFVFPSRLAMISRSRLLAWLPALLLGPVMALCSTPTLAEAPAEATKALHLLDYIGADYPPTVRDGKVVDDGEYREQQEFSGVLAELVKGLPEHAERGALEQGVQSLRQAIDQRQDGAGVARQARQLGARLAVAYEVSQAPVITPDPARGASLYAQNCSICHGDTGLGDGPAGVGLEPAPANLRDAARLDQLSLFDLYNTLGLGIEGTEMPSFADQLDERQRWDVAAYIASFTADPQAAKSDKTWNLADLARQTPAEVAANEGANAVGAFRAQRAQPPQVKRGPAQLLEYTSSTLDKSLAAYRAGDHDQAYDLSVAAYLEGFELVESSLDNIDTQARKDTEKSLMAYRQSLQDGLPVAQAEQRLAEAKVKLEQASKLLGSDGLSWSLSYISGLLILLREGLEAILVLAAILAFLRNTGQQSAERSVNVGWALALVAGFATWALAAYVIDVGGAQRELLEGCTALFAAVMVLWLGVWMHDRRHAAAWQDYIKSSLVSGGGRFGFAVLAFFSVYRELFEVILFYETLWLQAGPAGHQAVLAGGATALVLLVGLAWVILRGSAKLPLSLFFSINAALLCALSVVFAGHGVKALQEAGVLGTRPVAFFEFDWLGIHADLYSLSAQAVALLAIVFLYGRSRLAEKRRAAAS</sequence>
<evidence type="ECO:0000313" key="12">
    <source>
        <dbReference type="EMBL" id="MEE1880455.1"/>
    </source>
</evidence>
<feature type="transmembrane region" description="Helical" evidence="10">
    <location>
        <begin position="490"/>
        <end position="513"/>
    </location>
</feature>
<feature type="transmembrane region" description="Helical" evidence="10">
    <location>
        <begin position="427"/>
        <end position="446"/>
    </location>
</feature>
<dbReference type="Gene3D" id="1.10.760.10">
    <property type="entry name" value="Cytochrome c-like domain"/>
    <property type="match status" value="1"/>
</dbReference>
<keyword evidence="8 10" id="KW-0472">Membrane</keyword>
<protein>
    <submittedName>
        <fullName evidence="12">Cytochrome c/FTR1 family iron permease</fullName>
    </submittedName>
</protein>
<dbReference type="Pfam" id="PF13442">
    <property type="entry name" value="Cytochrome_CBB3"/>
    <property type="match status" value="1"/>
</dbReference>